<protein>
    <submittedName>
        <fullName evidence="2">Phlebovirus glycoprotein G2 fusion domain-containing protein</fullName>
    </submittedName>
</protein>
<organism evidence="1 2">
    <name type="scientific">Ascaris lumbricoides</name>
    <name type="common">Giant roundworm</name>
    <dbReference type="NCBI Taxonomy" id="6252"/>
    <lineage>
        <taxon>Eukaryota</taxon>
        <taxon>Metazoa</taxon>
        <taxon>Ecdysozoa</taxon>
        <taxon>Nematoda</taxon>
        <taxon>Chromadorea</taxon>
        <taxon>Rhabditida</taxon>
        <taxon>Spirurina</taxon>
        <taxon>Ascaridomorpha</taxon>
        <taxon>Ascaridoidea</taxon>
        <taxon>Ascarididae</taxon>
        <taxon>Ascaris</taxon>
    </lineage>
</organism>
<evidence type="ECO:0000313" key="2">
    <source>
        <dbReference type="WBParaSite" id="ALUE_0000530901-mRNA-1"/>
    </source>
</evidence>
<name>A0A0M3HS96_ASCLU</name>
<dbReference type="AlphaFoldDB" id="A0A0M3HS96"/>
<evidence type="ECO:0000313" key="1">
    <source>
        <dbReference type="Proteomes" id="UP000036681"/>
    </source>
</evidence>
<dbReference type="WBParaSite" id="ALUE_0000530901-mRNA-1">
    <property type="protein sequence ID" value="ALUE_0000530901-mRNA-1"/>
    <property type="gene ID" value="ALUE_0000530901"/>
</dbReference>
<accession>A0A0M3HS96</accession>
<sequence>MNAHLNRTNASVAIPDSRITDTTQRYIANHNADFSTKTEICAKIGGEGGGDMTRTFHSNTSHTAPKPPPLPKLKMSNISCSLSVYSLTSIEIYANLCSICINRSCPANHDARSTSPSIDTFIHNKLTPFDSLRRISLNVDKCWSLITTQYTIIKGTYVRINSFVPRNRSTTCVRITI</sequence>
<proteinExistence type="predicted"/>
<keyword evidence="1" id="KW-1185">Reference proteome</keyword>
<dbReference type="Proteomes" id="UP000036681">
    <property type="component" value="Unplaced"/>
</dbReference>
<reference evidence="2" key="1">
    <citation type="submission" date="2017-02" db="UniProtKB">
        <authorList>
            <consortium name="WormBaseParasite"/>
        </authorList>
    </citation>
    <scope>IDENTIFICATION</scope>
</reference>